<gene>
    <name evidence="1" type="ORF">CEXT_611661</name>
</gene>
<proteinExistence type="predicted"/>
<name>A0AAV4TSL5_CAEEX</name>
<organism evidence="1 2">
    <name type="scientific">Caerostris extrusa</name>
    <name type="common">Bark spider</name>
    <name type="synonym">Caerostris bankana</name>
    <dbReference type="NCBI Taxonomy" id="172846"/>
    <lineage>
        <taxon>Eukaryota</taxon>
        <taxon>Metazoa</taxon>
        <taxon>Ecdysozoa</taxon>
        <taxon>Arthropoda</taxon>
        <taxon>Chelicerata</taxon>
        <taxon>Arachnida</taxon>
        <taxon>Araneae</taxon>
        <taxon>Araneomorphae</taxon>
        <taxon>Entelegynae</taxon>
        <taxon>Araneoidea</taxon>
        <taxon>Araneidae</taxon>
        <taxon>Caerostris</taxon>
    </lineage>
</organism>
<keyword evidence="2" id="KW-1185">Reference proteome</keyword>
<evidence type="ECO:0000313" key="1">
    <source>
        <dbReference type="EMBL" id="GIY48501.1"/>
    </source>
</evidence>
<comment type="caution">
    <text evidence="1">The sequence shown here is derived from an EMBL/GenBank/DDBJ whole genome shotgun (WGS) entry which is preliminary data.</text>
</comment>
<accession>A0AAV4TSL5</accession>
<reference evidence="1 2" key="1">
    <citation type="submission" date="2021-06" db="EMBL/GenBank/DDBJ databases">
        <title>Caerostris extrusa draft genome.</title>
        <authorList>
            <person name="Kono N."/>
            <person name="Arakawa K."/>
        </authorList>
    </citation>
    <scope>NUCLEOTIDE SEQUENCE [LARGE SCALE GENOMIC DNA]</scope>
</reference>
<sequence>MSHSPHSRLQKQYLSEAVRRHLPFDLPIHPKPHLLFPQEFILALNFSKRGILAGLKLLIASRQDGFIIIQADCPLTAGKEYCATSPFRRRFKG</sequence>
<evidence type="ECO:0000313" key="2">
    <source>
        <dbReference type="Proteomes" id="UP001054945"/>
    </source>
</evidence>
<dbReference type="Proteomes" id="UP001054945">
    <property type="component" value="Unassembled WGS sequence"/>
</dbReference>
<dbReference type="EMBL" id="BPLR01011719">
    <property type="protein sequence ID" value="GIY48501.1"/>
    <property type="molecule type" value="Genomic_DNA"/>
</dbReference>
<dbReference type="AlphaFoldDB" id="A0AAV4TSL5"/>
<protein>
    <submittedName>
        <fullName evidence="1">Uncharacterized protein</fullName>
    </submittedName>
</protein>